<evidence type="ECO:0000313" key="2">
    <source>
        <dbReference type="EMBL" id="HIK00079.1"/>
    </source>
</evidence>
<sequence>MSKKEVRPKFLNKKLPILYAVSAPKAEEGISQYIEALNPVFSNKNVHGISSPELVTRVEGQGKVSYVSNTIPPEDFLGSLPKNLDRITTVVVPRVPKKEFVSRLENIKSKGINSVIIVGPERPEDVVLLGGYTANEGFEIATKHGFACGGITIPWREVPVPGDKNVKPISEGERIVLKQKHGCKFVASQFIFESVSSENLLVNYSQYCKEKKLEPLTIFFSFCIVPSVKTLDFMEKLLVKIPEANRNRLLKSTNMERESIEIACDIWSAIRDTQRSSAKNVKIGLQVEPIKISRVNPSLELLDELLHIA</sequence>
<accession>A0A832UZC3</accession>
<keyword evidence="1" id="KW-0560">Oxidoreductase</keyword>
<comment type="caution">
    <text evidence="2">The sequence shown here is derived from an EMBL/GenBank/DDBJ whole genome shotgun (WGS) entry which is preliminary data.</text>
</comment>
<dbReference type="EMBL" id="DVAB01000008">
    <property type="protein sequence ID" value="HIK00079.1"/>
    <property type="molecule type" value="Genomic_DNA"/>
</dbReference>
<evidence type="ECO:0008006" key="4">
    <source>
        <dbReference type="Google" id="ProtNLM"/>
    </source>
</evidence>
<evidence type="ECO:0000256" key="1">
    <source>
        <dbReference type="ARBA" id="ARBA00023002"/>
    </source>
</evidence>
<dbReference type="Gene3D" id="3.20.20.220">
    <property type="match status" value="1"/>
</dbReference>
<dbReference type="Proteomes" id="UP000646946">
    <property type="component" value="Unassembled WGS sequence"/>
</dbReference>
<keyword evidence="3" id="KW-1185">Reference proteome</keyword>
<evidence type="ECO:0000313" key="3">
    <source>
        <dbReference type="Proteomes" id="UP000646946"/>
    </source>
</evidence>
<reference evidence="2 3" key="1">
    <citation type="journal article" name="Nat. Commun.">
        <title>Undinarchaeota illuminate DPANN phylogeny and the impact of gene transfer on archaeal evolution.</title>
        <authorList>
            <person name="Dombrowski N."/>
            <person name="Williams T.A."/>
            <person name="Sun J."/>
            <person name="Woodcroft B.J."/>
            <person name="Lee J.H."/>
            <person name="Minh B.Q."/>
            <person name="Rinke C."/>
            <person name="Spang A."/>
        </authorList>
    </citation>
    <scope>NUCLEOTIDE SEQUENCE [LARGE SCALE GENOMIC DNA]</scope>
    <source>
        <strain evidence="2">MAG_bin1129</strain>
    </source>
</reference>
<dbReference type="InterPro" id="IPR029041">
    <property type="entry name" value="FAD-linked_oxidoreductase-like"/>
</dbReference>
<protein>
    <recommendedName>
        <fullName evidence="4">Methylenetetrahydrofolate reductase (NAD(P)H)</fullName>
    </recommendedName>
</protein>
<name>A0A832UZC3_9ARCH</name>
<organism evidence="2 3">
    <name type="scientific">Candidatus Naiadarchaeum limnaeum</name>
    <dbReference type="NCBI Taxonomy" id="2756139"/>
    <lineage>
        <taxon>Archaea</taxon>
        <taxon>Candidatus Undinarchaeota</taxon>
        <taxon>Candidatus Undinarchaeia</taxon>
        <taxon>Candidatus Naiadarchaeales</taxon>
        <taxon>Candidatus Naiadarchaeaceae</taxon>
        <taxon>Candidatus Naiadarchaeum</taxon>
    </lineage>
</organism>
<proteinExistence type="predicted"/>
<gene>
    <name evidence="2" type="ORF">H1016_00885</name>
</gene>
<dbReference type="AlphaFoldDB" id="A0A832UZC3"/>
<dbReference type="SUPFAM" id="SSF51730">
    <property type="entry name" value="FAD-linked oxidoreductase"/>
    <property type="match status" value="1"/>
</dbReference>
<dbReference type="GO" id="GO:0016491">
    <property type="term" value="F:oxidoreductase activity"/>
    <property type="evidence" value="ECO:0007669"/>
    <property type="project" value="UniProtKB-KW"/>
</dbReference>